<protein>
    <submittedName>
        <fullName evidence="1">23021_t:CDS:1</fullName>
    </submittedName>
</protein>
<keyword evidence="2" id="KW-1185">Reference proteome</keyword>
<evidence type="ECO:0000313" key="2">
    <source>
        <dbReference type="Proteomes" id="UP000789920"/>
    </source>
</evidence>
<dbReference type="Proteomes" id="UP000789920">
    <property type="component" value="Unassembled WGS sequence"/>
</dbReference>
<accession>A0ACA9S3V9</accession>
<dbReference type="EMBL" id="CAJVQC010087913">
    <property type="protein sequence ID" value="CAG8823709.1"/>
    <property type="molecule type" value="Genomic_DNA"/>
</dbReference>
<organism evidence="1 2">
    <name type="scientific">Racocetra persica</name>
    <dbReference type="NCBI Taxonomy" id="160502"/>
    <lineage>
        <taxon>Eukaryota</taxon>
        <taxon>Fungi</taxon>
        <taxon>Fungi incertae sedis</taxon>
        <taxon>Mucoromycota</taxon>
        <taxon>Glomeromycotina</taxon>
        <taxon>Glomeromycetes</taxon>
        <taxon>Diversisporales</taxon>
        <taxon>Gigasporaceae</taxon>
        <taxon>Racocetra</taxon>
    </lineage>
</organism>
<evidence type="ECO:0000313" key="1">
    <source>
        <dbReference type="EMBL" id="CAG8823709.1"/>
    </source>
</evidence>
<reference evidence="1" key="1">
    <citation type="submission" date="2021-06" db="EMBL/GenBank/DDBJ databases">
        <authorList>
            <person name="Kallberg Y."/>
            <person name="Tangrot J."/>
            <person name="Rosling A."/>
        </authorList>
    </citation>
    <scope>NUCLEOTIDE SEQUENCE</scope>
    <source>
        <strain evidence="1">MA461A</strain>
    </source>
</reference>
<name>A0ACA9S3V9_9GLOM</name>
<feature type="non-terminal residue" evidence="1">
    <location>
        <position position="1"/>
    </location>
</feature>
<proteinExistence type="predicted"/>
<comment type="caution">
    <text evidence="1">The sequence shown here is derived from an EMBL/GenBank/DDBJ whole genome shotgun (WGS) entry which is preliminary data.</text>
</comment>
<gene>
    <name evidence="1" type="ORF">RPERSI_LOCUS26080</name>
</gene>
<sequence>GAQIRVQVKSVKRHKVDNGSRKRRFPASTNKEKENTDPQTIPARKKKK</sequence>